<dbReference type="SUPFAM" id="SSF52467">
    <property type="entry name" value="DHS-like NAD/FAD-binding domain"/>
    <property type="match status" value="1"/>
</dbReference>
<keyword evidence="6" id="KW-0456">Lyase</keyword>
<dbReference type="InterPro" id="IPR029061">
    <property type="entry name" value="THDP-binding"/>
</dbReference>
<dbReference type="GeneID" id="27350878"/>
<dbReference type="InterPro" id="IPR012000">
    <property type="entry name" value="Thiamin_PyroP_enz_cen_dom"/>
</dbReference>
<sequence length="631" mass="67136">MDPSLTGAKVIAQALHDLGVSVIHTLVGIPVAEIAEEAIDLGIRVIGYRNEQACSYAASVYGYLTGTPGVCILTGGPGILHGMAGIGNASANAFPLLVLGGSSESSLATKGGFQELDAIALLTPHTKRAIRPTSRDPATIVAAIRNAYRIAWYGRPGPTFVDLPTELIMEPVPAGRSTSHPPISVLPPPHPAADPALVVAAANLLKSASAPLVIVGKGAAYARAESSIRSLVSAHHLPFLPTPMGKGIVPDSHPLNTSSARSAALKHADVVLLLGARLNWILHFGEAPKYRRDVKIIQVDISPEELGRANSLGQPSLSIFGDIGFVVDQLRQQLGPGWKAFPSNTFRASSSPSSSQPSYFSLLSASAAKNEQKSVRLATTPTQPNALLTYERAYHIIKSELHALSPPQDGGVVYVSEGANTMDISRSVFPLEHPRQRLDAGTYATMGVGMGYAIAAWAAYNIPRRAAKKIVALEGDSAFGFSGMEIETMARHKMDVLIIVMNNSGIYKGDASDETGWREKQGQTARDETKIATAAEGKEIEGKKDARRRGLRSTSLLYETRYECLADMVGGRGWLVRTEDELAEATRQAFLETEKVCVLNVIIDPGLNSAASFGWMETKEKHGGGGGESKL</sequence>
<keyword evidence="4" id="KW-0460">Magnesium</keyword>
<dbReference type="FunFam" id="3.40.50.970:FF:000071">
    <property type="entry name" value="2-hydroxyphytanoyl-CoA lyase, putative"/>
    <property type="match status" value="1"/>
</dbReference>
<evidence type="ECO:0000259" key="12">
    <source>
        <dbReference type="Pfam" id="PF02775"/>
    </source>
</evidence>
<dbReference type="GO" id="GO:0030976">
    <property type="term" value="F:thiamine pyrophosphate binding"/>
    <property type="evidence" value="ECO:0007669"/>
    <property type="project" value="InterPro"/>
</dbReference>
<evidence type="ECO:0000256" key="10">
    <source>
        <dbReference type="RuleBase" id="RU362132"/>
    </source>
</evidence>
<feature type="domain" description="Thiamine pyrophosphate enzyme TPP-binding" evidence="12">
    <location>
        <begin position="418"/>
        <end position="601"/>
    </location>
</feature>
<dbReference type="Gene3D" id="3.40.50.1220">
    <property type="entry name" value="TPP-binding domain"/>
    <property type="match status" value="1"/>
</dbReference>
<organism evidence="14 15">
    <name type="scientific">Cladophialophora immunda</name>
    <dbReference type="NCBI Taxonomy" id="569365"/>
    <lineage>
        <taxon>Eukaryota</taxon>
        <taxon>Fungi</taxon>
        <taxon>Dikarya</taxon>
        <taxon>Ascomycota</taxon>
        <taxon>Pezizomycotina</taxon>
        <taxon>Eurotiomycetes</taxon>
        <taxon>Chaetothyriomycetidae</taxon>
        <taxon>Chaetothyriales</taxon>
        <taxon>Herpotrichiellaceae</taxon>
        <taxon>Cladophialophora</taxon>
    </lineage>
</organism>
<dbReference type="PANTHER" id="PTHR43710:SF2">
    <property type="entry name" value="2-HYDROXYACYL-COA LYASE 1"/>
    <property type="match status" value="1"/>
</dbReference>
<proteinExistence type="inferred from homology"/>
<evidence type="ECO:0000313" key="15">
    <source>
        <dbReference type="Proteomes" id="UP000054466"/>
    </source>
</evidence>
<dbReference type="FunFam" id="3.40.50.1220:FF:000006">
    <property type="entry name" value="2-hydroxyacyl-CoA lyase 1"/>
    <property type="match status" value="1"/>
</dbReference>
<dbReference type="GO" id="GO:0001561">
    <property type="term" value="P:fatty acid alpha-oxidation"/>
    <property type="evidence" value="ECO:0007669"/>
    <property type="project" value="TreeGrafter"/>
</dbReference>
<dbReference type="GO" id="GO:0106359">
    <property type="term" value="F:2-hydroxyacyl-CoA lyase activity"/>
    <property type="evidence" value="ECO:0007669"/>
    <property type="project" value="UniProtKB-EC"/>
</dbReference>
<dbReference type="VEuPathDB" id="FungiDB:PV07_11684"/>
<evidence type="ECO:0000256" key="2">
    <source>
        <dbReference type="ARBA" id="ARBA00007812"/>
    </source>
</evidence>
<protein>
    <recommendedName>
        <fullName evidence="9">2-hydroxyacyl-CoA lyase</fullName>
        <ecNumber evidence="9">4.1.2.63</ecNumber>
    </recommendedName>
</protein>
<evidence type="ECO:0000256" key="8">
    <source>
        <dbReference type="ARBA" id="ARBA00044454"/>
    </source>
</evidence>
<dbReference type="Pfam" id="PF02775">
    <property type="entry name" value="TPP_enzyme_C"/>
    <property type="match status" value="1"/>
</dbReference>
<comment type="cofactor">
    <cofactor evidence="1">
        <name>thiamine diphosphate</name>
        <dbReference type="ChEBI" id="CHEBI:58937"/>
    </cofactor>
</comment>
<evidence type="ECO:0000313" key="14">
    <source>
        <dbReference type="EMBL" id="KIW23491.1"/>
    </source>
</evidence>
<dbReference type="EC" id="4.1.2.63" evidence="9"/>
<dbReference type="PANTHER" id="PTHR43710">
    <property type="entry name" value="2-HYDROXYACYL-COA LYASE"/>
    <property type="match status" value="1"/>
</dbReference>
<keyword evidence="15" id="KW-1185">Reference proteome</keyword>
<dbReference type="Gene3D" id="3.40.50.970">
    <property type="match status" value="2"/>
</dbReference>
<keyword evidence="3" id="KW-0479">Metal-binding</keyword>
<reference evidence="14 15" key="1">
    <citation type="submission" date="2015-01" db="EMBL/GenBank/DDBJ databases">
        <title>The Genome Sequence of Cladophialophora immunda CBS83496.</title>
        <authorList>
            <consortium name="The Broad Institute Genomics Platform"/>
            <person name="Cuomo C."/>
            <person name="de Hoog S."/>
            <person name="Gorbushina A."/>
            <person name="Stielow B."/>
            <person name="Teixiera M."/>
            <person name="Abouelleil A."/>
            <person name="Chapman S.B."/>
            <person name="Priest M."/>
            <person name="Young S.K."/>
            <person name="Wortman J."/>
            <person name="Nusbaum C."/>
            <person name="Birren B."/>
        </authorList>
    </citation>
    <scope>NUCLEOTIDE SEQUENCE [LARGE SCALE GENOMIC DNA]</scope>
    <source>
        <strain evidence="14 15">CBS 83496</strain>
    </source>
</reference>
<evidence type="ECO:0000256" key="7">
    <source>
        <dbReference type="ARBA" id="ARBA00044451"/>
    </source>
</evidence>
<evidence type="ECO:0000256" key="6">
    <source>
        <dbReference type="ARBA" id="ARBA00023239"/>
    </source>
</evidence>
<dbReference type="EMBL" id="KN847046">
    <property type="protein sequence ID" value="KIW23491.1"/>
    <property type="molecule type" value="Genomic_DNA"/>
</dbReference>
<dbReference type="GO" id="GO:0005777">
    <property type="term" value="C:peroxisome"/>
    <property type="evidence" value="ECO:0007669"/>
    <property type="project" value="TreeGrafter"/>
</dbReference>
<dbReference type="InterPro" id="IPR012001">
    <property type="entry name" value="Thiamin_PyroP_enz_TPP-bd_dom"/>
</dbReference>
<evidence type="ECO:0000256" key="5">
    <source>
        <dbReference type="ARBA" id="ARBA00023052"/>
    </source>
</evidence>
<dbReference type="CDD" id="cd02004">
    <property type="entry name" value="TPP_BZL_OCoD_HPCL"/>
    <property type="match status" value="1"/>
</dbReference>
<dbReference type="STRING" id="569365.A0A0D1Z7D5"/>
<dbReference type="SUPFAM" id="SSF52518">
    <property type="entry name" value="Thiamin diphosphate-binding fold (THDP-binding)"/>
    <property type="match status" value="2"/>
</dbReference>
<dbReference type="GO" id="GO:0000287">
    <property type="term" value="F:magnesium ion binding"/>
    <property type="evidence" value="ECO:0007669"/>
    <property type="project" value="InterPro"/>
</dbReference>
<dbReference type="InterPro" id="IPR029035">
    <property type="entry name" value="DHS-like_NAD/FAD-binding_dom"/>
</dbReference>
<dbReference type="OrthoDB" id="10006023at2759"/>
<dbReference type="CDD" id="cd07035">
    <property type="entry name" value="TPP_PYR_POX_like"/>
    <property type="match status" value="1"/>
</dbReference>
<evidence type="ECO:0000256" key="4">
    <source>
        <dbReference type="ARBA" id="ARBA00022842"/>
    </source>
</evidence>
<dbReference type="Pfam" id="PF02776">
    <property type="entry name" value="TPP_enzyme_N"/>
    <property type="match status" value="1"/>
</dbReference>
<evidence type="ECO:0000256" key="9">
    <source>
        <dbReference type="ARBA" id="ARBA00044518"/>
    </source>
</evidence>
<comment type="similarity">
    <text evidence="2 10">Belongs to the TPP enzyme family.</text>
</comment>
<dbReference type="InterPro" id="IPR045025">
    <property type="entry name" value="HACL1-like"/>
</dbReference>
<dbReference type="InterPro" id="IPR011766">
    <property type="entry name" value="TPP_enzyme_TPP-bd"/>
</dbReference>
<evidence type="ECO:0000256" key="3">
    <source>
        <dbReference type="ARBA" id="ARBA00022723"/>
    </source>
</evidence>
<feature type="domain" description="Thiamine pyrophosphate enzyme N-terminal TPP-binding" evidence="13">
    <location>
        <begin position="6"/>
        <end position="120"/>
    </location>
</feature>
<evidence type="ECO:0000259" key="13">
    <source>
        <dbReference type="Pfam" id="PF02776"/>
    </source>
</evidence>
<comment type="catalytic activity">
    <reaction evidence="7">
        <text>a 2-hydroxy-3-methyl fatty acyl-CoA = a 2-methyl-branched fatty aldehyde + formyl-CoA</text>
        <dbReference type="Rhea" id="RHEA:25375"/>
        <dbReference type="ChEBI" id="CHEBI:49188"/>
        <dbReference type="ChEBI" id="CHEBI:57376"/>
        <dbReference type="ChEBI" id="CHEBI:58783"/>
        <dbReference type="EC" id="4.1.2.63"/>
    </reaction>
    <physiologicalReaction direction="left-to-right" evidence="7">
        <dbReference type="Rhea" id="RHEA:25376"/>
    </physiologicalReaction>
</comment>
<name>A0A0D1Z7D5_9EURO</name>
<dbReference type="AlphaFoldDB" id="A0A0D1Z7D5"/>
<accession>A0A0D1Z7D5</accession>
<dbReference type="HOGENOM" id="CLU_013748_3_3_1"/>
<comment type="catalytic activity">
    <reaction evidence="8">
        <text>an (R)-2-hydroxy-long-chain-fatty acyl-CoA = a long-chain fatty aldehyde + formyl-CoA</text>
        <dbReference type="Rhea" id="RHEA:67444"/>
        <dbReference type="ChEBI" id="CHEBI:17176"/>
        <dbReference type="ChEBI" id="CHEBI:57376"/>
        <dbReference type="ChEBI" id="CHEBI:170012"/>
        <dbReference type="EC" id="4.1.2.63"/>
    </reaction>
    <physiologicalReaction direction="left-to-right" evidence="8">
        <dbReference type="Rhea" id="RHEA:67445"/>
    </physiologicalReaction>
</comment>
<dbReference type="Pfam" id="PF00205">
    <property type="entry name" value="TPP_enzyme_M"/>
    <property type="match status" value="1"/>
</dbReference>
<evidence type="ECO:0000259" key="11">
    <source>
        <dbReference type="Pfam" id="PF00205"/>
    </source>
</evidence>
<feature type="domain" description="Thiamine pyrophosphate enzyme central" evidence="11">
    <location>
        <begin position="200"/>
        <end position="330"/>
    </location>
</feature>
<keyword evidence="5 10" id="KW-0786">Thiamine pyrophosphate</keyword>
<dbReference type="RefSeq" id="XP_016243707.1">
    <property type="nucleotide sequence ID" value="XM_016399145.1"/>
</dbReference>
<dbReference type="Proteomes" id="UP000054466">
    <property type="component" value="Unassembled WGS sequence"/>
</dbReference>
<evidence type="ECO:0000256" key="1">
    <source>
        <dbReference type="ARBA" id="ARBA00001964"/>
    </source>
</evidence>
<gene>
    <name evidence="14" type="ORF">PV07_11684</name>
</gene>